<protein>
    <recommendedName>
        <fullName evidence="3">SWIM-type domain-containing protein</fullName>
    </recommendedName>
</protein>
<dbReference type="Proteomes" id="UP000070405">
    <property type="component" value="Unassembled WGS sequence"/>
</dbReference>
<accession>A0A133VCA5</accession>
<comment type="caution">
    <text evidence="1">The sequence shown here is derived from an EMBL/GenBank/DDBJ whole genome shotgun (WGS) entry which is preliminary data.</text>
</comment>
<sequence>MVIIMVTKEFEKKKSKLFKHLKNSSELTEELADEIIDVYGSRGERAIKVIKNNGVRKEEDRWFVQGREDEYEIVQNHCSCYDYVLNIVTGKAGVNMCYHALAKTIRQLLNAD</sequence>
<dbReference type="AlphaFoldDB" id="A0A133VCA5"/>
<evidence type="ECO:0008006" key="3">
    <source>
        <dbReference type="Google" id="ProtNLM"/>
    </source>
</evidence>
<gene>
    <name evidence="1" type="ORF">AKJ47_00870</name>
</gene>
<dbReference type="EMBL" id="LHYA01000006">
    <property type="protein sequence ID" value="KXB04079.1"/>
    <property type="molecule type" value="Genomic_DNA"/>
</dbReference>
<proteinExistence type="predicted"/>
<name>A0A133VCA5_9EURY</name>
<evidence type="ECO:0000313" key="2">
    <source>
        <dbReference type="Proteomes" id="UP000070405"/>
    </source>
</evidence>
<keyword evidence="2" id="KW-1185">Reference proteome</keyword>
<reference evidence="1 2" key="1">
    <citation type="journal article" date="2016" name="Sci. Rep.">
        <title>Metabolic traits of an uncultured archaeal lineage -MSBL1- from brine pools of the Red Sea.</title>
        <authorList>
            <person name="Mwirichia R."/>
            <person name="Alam I."/>
            <person name="Rashid M."/>
            <person name="Vinu M."/>
            <person name="Ba-Alawi W."/>
            <person name="Anthony Kamau A."/>
            <person name="Kamanda Ngugi D."/>
            <person name="Goker M."/>
            <person name="Klenk H.P."/>
            <person name="Bajic V."/>
            <person name="Stingl U."/>
        </authorList>
    </citation>
    <scope>NUCLEOTIDE SEQUENCE [LARGE SCALE GENOMIC DNA]</scope>
    <source>
        <strain evidence="1">SCGC-AAA261G05</strain>
    </source>
</reference>
<organism evidence="1 2">
    <name type="scientific">candidate division MSBL1 archaeon SCGC-AAA261G05</name>
    <dbReference type="NCBI Taxonomy" id="1698276"/>
    <lineage>
        <taxon>Archaea</taxon>
        <taxon>Methanobacteriati</taxon>
        <taxon>Methanobacteriota</taxon>
        <taxon>candidate division MSBL1</taxon>
    </lineage>
</organism>
<evidence type="ECO:0000313" key="1">
    <source>
        <dbReference type="EMBL" id="KXB04079.1"/>
    </source>
</evidence>